<dbReference type="InterPro" id="IPR051807">
    <property type="entry name" value="Sec-metab_biosynth-assoc"/>
</dbReference>
<dbReference type="InterPro" id="IPR005545">
    <property type="entry name" value="YCII"/>
</dbReference>
<sequence>MLWVIHCLDAPGTAGLRADQRPAHSARLRAAPVVPVLYGPLVAEDGSTPVGSLILVEAETREQAEEFAFNDPFAVSGVWERIEVQAFAPSLNSPVRLTDAVPRTGAGPDGRP</sequence>
<dbReference type="Proteomes" id="UP000035366">
    <property type="component" value="Chromosome"/>
</dbReference>
<evidence type="ECO:0000313" key="4">
    <source>
        <dbReference type="Proteomes" id="UP000035366"/>
    </source>
</evidence>
<reference evidence="3 4" key="1">
    <citation type="journal article" date="2015" name="ISME J.">
        <title>Draft Genome Sequence of Streptomyces incarnatus NRRL8089, which Produces the Nucleoside Antibiotic Sinefungin.</title>
        <authorList>
            <person name="Oshima K."/>
            <person name="Hattori M."/>
            <person name="Shimizu H."/>
            <person name="Fukuda K."/>
            <person name="Nemoto M."/>
            <person name="Inagaki K."/>
            <person name="Tamura T."/>
        </authorList>
    </citation>
    <scope>NUCLEOTIDE SEQUENCE [LARGE SCALE GENOMIC DNA]</scope>
    <source>
        <strain evidence="3 4">NRRL 8089</strain>
    </source>
</reference>
<dbReference type="Pfam" id="PF03795">
    <property type="entry name" value="YCII"/>
    <property type="match status" value="1"/>
</dbReference>
<dbReference type="PANTHER" id="PTHR33606:SF3">
    <property type="entry name" value="PROTEIN YCII"/>
    <property type="match status" value="1"/>
</dbReference>
<dbReference type="SUPFAM" id="SSF54909">
    <property type="entry name" value="Dimeric alpha+beta barrel"/>
    <property type="match status" value="1"/>
</dbReference>
<proteinExistence type="inferred from homology"/>
<dbReference type="PANTHER" id="PTHR33606">
    <property type="entry name" value="PROTEIN YCII"/>
    <property type="match status" value="1"/>
</dbReference>
<gene>
    <name evidence="3" type="ORF">ABB07_15210</name>
</gene>
<dbReference type="EMBL" id="CP011497">
    <property type="protein sequence ID" value="AKJ11327.1"/>
    <property type="molecule type" value="Genomic_DNA"/>
</dbReference>
<evidence type="ECO:0000259" key="2">
    <source>
        <dbReference type="Pfam" id="PF03795"/>
    </source>
</evidence>
<dbReference type="Gene3D" id="3.30.70.1060">
    <property type="entry name" value="Dimeric alpha+beta barrel"/>
    <property type="match status" value="1"/>
</dbReference>
<keyword evidence="4" id="KW-1185">Reference proteome</keyword>
<feature type="domain" description="YCII-related" evidence="2">
    <location>
        <begin position="1"/>
        <end position="87"/>
    </location>
</feature>
<name>A0ABN4GH59_9ACTN</name>
<comment type="similarity">
    <text evidence="1">Belongs to the YciI family.</text>
</comment>
<accession>A0ABN4GH59</accession>
<dbReference type="RefSeq" id="WP_208899263.1">
    <property type="nucleotide sequence ID" value="NZ_CP011497.1"/>
</dbReference>
<evidence type="ECO:0000256" key="1">
    <source>
        <dbReference type="ARBA" id="ARBA00007689"/>
    </source>
</evidence>
<evidence type="ECO:0000313" key="3">
    <source>
        <dbReference type="EMBL" id="AKJ11327.1"/>
    </source>
</evidence>
<dbReference type="InterPro" id="IPR011008">
    <property type="entry name" value="Dimeric_a/b-barrel"/>
</dbReference>
<organism evidence="3 4">
    <name type="scientific">Streptomyces incarnatus</name>
    <dbReference type="NCBI Taxonomy" id="665007"/>
    <lineage>
        <taxon>Bacteria</taxon>
        <taxon>Bacillati</taxon>
        <taxon>Actinomycetota</taxon>
        <taxon>Actinomycetes</taxon>
        <taxon>Kitasatosporales</taxon>
        <taxon>Streptomycetaceae</taxon>
        <taxon>Streptomyces</taxon>
    </lineage>
</organism>
<protein>
    <recommendedName>
        <fullName evidence="2">YCII-related domain-containing protein</fullName>
    </recommendedName>
</protein>